<feature type="region of interest" description="Disordered" evidence="9">
    <location>
        <begin position="476"/>
        <end position="496"/>
    </location>
</feature>
<dbReference type="FunFam" id="3.30.70.330:FF:000103">
    <property type="entry name" value="Polyadenylate-binding protein RBP47B"/>
    <property type="match status" value="1"/>
</dbReference>
<feature type="region of interest" description="Disordered" evidence="9">
    <location>
        <begin position="108"/>
        <end position="164"/>
    </location>
</feature>
<organism evidence="11 12">
    <name type="scientific">Deinandra increscens subsp. villosa</name>
    <dbReference type="NCBI Taxonomy" id="3103831"/>
    <lineage>
        <taxon>Eukaryota</taxon>
        <taxon>Viridiplantae</taxon>
        <taxon>Streptophyta</taxon>
        <taxon>Embryophyta</taxon>
        <taxon>Tracheophyta</taxon>
        <taxon>Spermatophyta</taxon>
        <taxon>Magnoliopsida</taxon>
        <taxon>eudicotyledons</taxon>
        <taxon>Gunneridae</taxon>
        <taxon>Pentapetalae</taxon>
        <taxon>asterids</taxon>
        <taxon>campanulids</taxon>
        <taxon>Asterales</taxon>
        <taxon>Asteraceae</taxon>
        <taxon>Asteroideae</taxon>
        <taxon>Heliantheae alliance</taxon>
        <taxon>Madieae</taxon>
        <taxon>Madiinae</taxon>
        <taxon>Deinandra</taxon>
    </lineage>
</organism>
<dbReference type="GO" id="GO:0003729">
    <property type="term" value="F:mRNA binding"/>
    <property type="evidence" value="ECO:0007669"/>
    <property type="project" value="InterPro"/>
</dbReference>
<dbReference type="InterPro" id="IPR035979">
    <property type="entry name" value="RBD_domain_sf"/>
</dbReference>
<dbReference type="Gene3D" id="3.30.70.330">
    <property type="match status" value="3"/>
</dbReference>
<accession>A0AAP0CHZ7</accession>
<keyword evidence="12" id="KW-1185">Reference proteome</keyword>
<feature type="domain" description="RRM" evidence="10">
    <location>
        <begin position="187"/>
        <end position="267"/>
    </location>
</feature>
<dbReference type="SUPFAM" id="SSF54928">
    <property type="entry name" value="RNA-binding domain, RBD"/>
    <property type="match status" value="3"/>
</dbReference>
<comment type="caution">
    <text evidence="11">The sequence shown here is derived from an EMBL/GenBank/DDBJ whole genome shotgun (WGS) entry which is preliminary data.</text>
</comment>
<evidence type="ECO:0000256" key="9">
    <source>
        <dbReference type="SAM" id="MobiDB-lite"/>
    </source>
</evidence>
<dbReference type="FunFam" id="3.30.70.330:FF:000236">
    <property type="entry name" value="Polyadenylate-binding protein RBP45C"/>
    <property type="match status" value="1"/>
</dbReference>
<evidence type="ECO:0000256" key="5">
    <source>
        <dbReference type="ARBA" id="ARBA00023242"/>
    </source>
</evidence>
<feature type="domain" description="RRM" evidence="10">
    <location>
        <begin position="280"/>
        <end position="359"/>
    </location>
</feature>
<comment type="subcellular location">
    <subcellularLocation>
        <location evidence="1">Nucleus</location>
    </subcellularLocation>
</comment>
<feature type="compositionally biased region" description="Pro residues" evidence="9">
    <location>
        <begin position="128"/>
        <end position="142"/>
    </location>
</feature>
<comment type="similarity">
    <text evidence="7">Belongs to the polyadenylate-binding RBP45 family.</text>
</comment>
<dbReference type="PROSITE" id="PS50102">
    <property type="entry name" value="RRM"/>
    <property type="match status" value="3"/>
</dbReference>
<keyword evidence="3" id="KW-0677">Repeat</keyword>
<evidence type="ECO:0000256" key="2">
    <source>
        <dbReference type="ARBA" id="ARBA00022664"/>
    </source>
</evidence>
<evidence type="ECO:0000256" key="6">
    <source>
        <dbReference type="ARBA" id="ARBA00057395"/>
    </source>
</evidence>
<gene>
    <name evidence="11" type="ORF">SSX86_024423</name>
</gene>
<dbReference type="PANTHER" id="PTHR47640">
    <property type="entry name" value="TRNA SELENOCYSTEINE 1-ASSOCIATED PROTEIN 1-RELATED-RELATED"/>
    <property type="match status" value="1"/>
</dbReference>
<dbReference type="SMART" id="SM00360">
    <property type="entry name" value="RRM"/>
    <property type="match status" value="3"/>
</dbReference>
<reference evidence="11 12" key="1">
    <citation type="submission" date="2024-04" db="EMBL/GenBank/DDBJ databases">
        <title>The reference genome of an endangered Asteraceae, Deinandra increscens subsp. villosa, native to the Central Coast of California.</title>
        <authorList>
            <person name="Guilliams M."/>
            <person name="Hasenstab-Lehman K."/>
            <person name="Meyer R."/>
            <person name="Mcevoy S."/>
        </authorList>
    </citation>
    <scope>NUCLEOTIDE SEQUENCE [LARGE SCALE GENOMIC DNA]</scope>
    <source>
        <tissue evidence="11">Leaf</tissue>
    </source>
</reference>
<dbReference type="GO" id="GO:0006397">
    <property type="term" value="P:mRNA processing"/>
    <property type="evidence" value="ECO:0007669"/>
    <property type="project" value="UniProtKB-KW"/>
</dbReference>
<evidence type="ECO:0000256" key="3">
    <source>
        <dbReference type="ARBA" id="ARBA00022737"/>
    </source>
</evidence>
<dbReference type="PANTHER" id="PTHR47640:SF6">
    <property type="entry name" value="POLYADENYLATE-BINDING PROTEIN RBP45A"/>
    <property type="match status" value="1"/>
</dbReference>
<dbReference type="EMBL" id="JBCNJP010000024">
    <property type="protein sequence ID" value="KAK9057056.1"/>
    <property type="molecule type" value="Genomic_DNA"/>
</dbReference>
<proteinExistence type="inferred from homology"/>
<name>A0AAP0CHZ7_9ASTR</name>
<evidence type="ECO:0000313" key="12">
    <source>
        <dbReference type="Proteomes" id="UP001408789"/>
    </source>
</evidence>
<evidence type="ECO:0000256" key="8">
    <source>
        <dbReference type="PROSITE-ProRule" id="PRU00176"/>
    </source>
</evidence>
<dbReference type="FunFam" id="3.30.70.330:FF:000405">
    <property type="entry name" value="polyadenylate-binding protein RBP45"/>
    <property type="match status" value="1"/>
</dbReference>
<dbReference type="Pfam" id="PF00076">
    <property type="entry name" value="RRM_1"/>
    <property type="match status" value="3"/>
</dbReference>
<evidence type="ECO:0000313" key="11">
    <source>
        <dbReference type="EMBL" id="KAK9057056.1"/>
    </source>
</evidence>
<dbReference type="GO" id="GO:0005829">
    <property type="term" value="C:cytosol"/>
    <property type="evidence" value="ECO:0007669"/>
    <property type="project" value="TreeGrafter"/>
</dbReference>
<dbReference type="GO" id="GO:0005634">
    <property type="term" value="C:nucleus"/>
    <property type="evidence" value="ECO:0007669"/>
    <property type="project" value="UniProtKB-SubCell"/>
</dbReference>
<feature type="compositionally biased region" description="Low complexity" evidence="9">
    <location>
        <begin position="143"/>
        <end position="164"/>
    </location>
</feature>
<evidence type="ECO:0000259" key="10">
    <source>
        <dbReference type="PROSITE" id="PS50102"/>
    </source>
</evidence>
<feature type="domain" description="RRM" evidence="10">
    <location>
        <begin position="410"/>
        <end position="482"/>
    </location>
</feature>
<dbReference type="InterPro" id="IPR000504">
    <property type="entry name" value="RRM_dom"/>
</dbReference>
<dbReference type="InterPro" id="IPR050825">
    <property type="entry name" value="RBM42_RBP45_47-like"/>
</dbReference>
<evidence type="ECO:0000256" key="7">
    <source>
        <dbReference type="ARBA" id="ARBA00061708"/>
    </source>
</evidence>
<evidence type="ECO:0000256" key="4">
    <source>
        <dbReference type="ARBA" id="ARBA00022884"/>
    </source>
</evidence>
<keyword evidence="5" id="KW-0539">Nucleus</keyword>
<feature type="compositionally biased region" description="Pro residues" evidence="9">
    <location>
        <begin position="109"/>
        <end position="121"/>
    </location>
</feature>
<dbReference type="InterPro" id="IPR012677">
    <property type="entry name" value="Nucleotide-bd_a/b_plait_sf"/>
</dbReference>
<dbReference type="CDD" id="cd12344">
    <property type="entry name" value="RRM1_SECp43_like"/>
    <property type="match status" value="1"/>
</dbReference>
<sequence>MIQVETRLCMQDEEPTRNSRRPKYVNLTIYKRQLALTKISSRTNQTLSGFRARVYTIRRLGFNQSINTLSLRTSLGFLSYRSSPIPISICVNHHLGFLYNMMQPGNGMAPPPMAPMQPPPQQQHQYQQPPPQQQWMMPPPPQQQHQQPLPPHMWAQQQAPLQQQQMMQAAQQPQQYGGAPASSDEIRSLWIGDLQYWMDETYVTNCFYNTGEVVSVKIIRNKQTGQPEGYGFVEFRSRAGAENALQTYNGTIMPSTEQNFRLNWATLGAGEKRNDDTPDYTIFVGDLAADVSDYILQETFKTVYQSVKGAKVVTDRTTGRSKGYGFVRFGDETEQVRAMSEMNGVICSSRPMRIGPAATKPGAGGGMQKGPREALIIGCLELISAEMIPLYCTSYQSAQGSQGDGDLSNTTIFVGGLDPSVSDEALRQVFGQFGELVHVKIPMGKRCGFVQFANRQSAEQALSHLNGTELGGQSIRLSWGRSPSSKQGQPEQAQYGGAGAGGGGYYGYGQGYEAGYGYAQPPQDPNAYYGVYAGAGGYGGYQQPPQQ</sequence>
<comment type="function">
    <text evidence="6">Heterogeneous nuclear ribonucleoprotein (hnRNP)-protein binding the poly(A) tail of mRNA and probably involved in some steps of pre-mRNA maturation.</text>
</comment>
<dbReference type="Proteomes" id="UP001408789">
    <property type="component" value="Unassembled WGS sequence"/>
</dbReference>
<keyword evidence="4 8" id="KW-0694">RNA-binding</keyword>
<dbReference type="AlphaFoldDB" id="A0AAP0CHZ7"/>
<dbReference type="CDD" id="cd12345">
    <property type="entry name" value="RRM2_SECp43_like"/>
    <property type="match status" value="1"/>
</dbReference>
<protein>
    <recommendedName>
        <fullName evidence="10">RRM domain-containing protein</fullName>
    </recommendedName>
</protein>
<evidence type="ECO:0000256" key="1">
    <source>
        <dbReference type="ARBA" id="ARBA00004123"/>
    </source>
</evidence>
<keyword evidence="2" id="KW-0507">mRNA processing</keyword>